<sequence length="45" mass="5178">MIHIVKESFDVRIHYMADLLAFEDLGDFLQRFMATSSWSETVGAV</sequence>
<evidence type="ECO:0000313" key="2">
    <source>
        <dbReference type="Proteomes" id="UP000216752"/>
    </source>
</evidence>
<evidence type="ECO:0000313" key="1">
    <source>
        <dbReference type="EMBL" id="XFO68786.1"/>
    </source>
</evidence>
<reference evidence="1" key="1">
    <citation type="submission" date="2024-05" db="EMBL/GenBank/DDBJ databases">
        <title>Isolation and characterization of Sporomusa carbonis sp. nov., a carboxydotrophic hydrogenogen in the genus of Sporomusa isolated from a charcoal burning pile.</title>
        <authorList>
            <person name="Boeer T."/>
            <person name="Rosenbaum F."/>
            <person name="Eysell L."/>
            <person name="Mueller V."/>
            <person name="Daniel R."/>
            <person name="Poehlein A."/>
        </authorList>
    </citation>
    <scope>NUCLEOTIDE SEQUENCE [LARGE SCALE GENOMIC DNA]</scope>
    <source>
        <strain evidence="1">DSM 10669</strain>
    </source>
</reference>
<name>A0ABZ3ISU1_9FIRM</name>
<proteinExistence type="predicted"/>
<keyword evidence="2" id="KW-1185">Reference proteome</keyword>
<dbReference type="EMBL" id="CP155573">
    <property type="protein sequence ID" value="XFO68786.1"/>
    <property type="molecule type" value="Genomic_DNA"/>
</dbReference>
<protein>
    <submittedName>
        <fullName evidence="1">Uncharacterized protein</fullName>
    </submittedName>
</protein>
<organism evidence="1 2">
    <name type="scientific">Sporomusa silvacetica DSM 10669</name>
    <dbReference type="NCBI Taxonomy" id="1123289"/>
    <lineage>
        <taxon>Bacteria</taxon>
        <taxon>Bacillati</taxon>
        <taxon>Bacillota</taxon>
        <taxon>Negativicutes</taxon>
        <taxon>Selenomonadales</taxon>
        <taxon>Sporomusaceae</taxon>
        <taxon>Sporomusa</taxon>
    </lineage>
</organism>
<dbReference type="Proteomes" id="UP000216752">
    <property type="component" value="Chromosome"/>
</dbReference>
<accession>A0ABZ3ISU1</accession>
<gene>
    <name evidence="1" type="ORF">SPSIL_050100</name>
</gene>